<sequence>MIKKILLPIEQLDPLNPVLRAANRHFPSAQIHLLHVVKLPSTNPVPLPTSSFGEYVPVMPDPTTEGRALREAEEALHALGKGEVILSGNVVQEIVSRATRGYDLILMGTAGKAGIDRLLLGSVAEGVLREAPIPVMTIRRDVDIELPDFRRVFQRGILLTDASPWAEWGEAYVKMAFADTTWQRLHVVPDETQMAMLPLSLTGIHLPIERNQEKLEEAEQHLQQTGGGEALLGDPAQVMLGRAASGEVDLLAISTRPRGLLDRFLYGPVAAQVVRESPVPVLVARLHPSE</sequence>
<dbReference type="PANTHER" id="PTHR46268">
    <property type="entry name" value="STRESS RESPONSE PROTEIN NHAX"/>
    <property type="match status" value="1"/>
</dbReference>
<dbReference type="AlphaFoldDB" id="A0A418VGK1"/>
<dbReference type="OrthoDB" id="70284at2"/>
<proteinExistence type="inferred from homology"/>
<feature type="domain" description="UspA" evidence="2">
    <location>
        <begin position="1"/>
        <end position="139"/>
    </location>
</feature>
<dbReference type="CDD" id="cd00293">
    <property type="entry name" value="USP-like"/>
    <property type="match status" value="2"/>
</dbReference>
<protein>
    <submittedName>
        <fullName evidence="3">Universal stress protein</fullName>
    </submittedName>
</protein>
<dbReference type="SUPFAM" id="SSF52402">
    <property type="entry name" value="Adenine nucleotide alpha hydrolases-like"/>
    <property type="match status" value="2"/>
</dbReference>
<reference evidence="3 4" key="1">
    <citation type="submission" date="2018-09" db="EMBL/GenBank/DDBJ databases">
        <authorList>
            <person name="Zhu H."/>
        </authorList>
    </citation>
    <scope>NUCLEOTIDE SEQUENCE [LARGE SCALE GENOMIC DNA]</scope>
    <source>
        <strain evidence="3 4">K2S05-167</strain>
    </source>
</reference>
<accession>A0A418VGK1</accession>
<evidence type="ECO:0000313" key="3">
    <source>
        <dbReference type="EMBL" id="RJF75255.1"/>
    </source>
</evidence>
<feature type="domain" description="UspA" evidence="2">
    <location>
        <begin position="184"/>
        <end position="285"/>
    </location>
</feature>
<dbReference type="RefSeq" id="WP_119760520.1">
    <property type="nucleotide sequence ID" value="NZ_QYUJ01000006.1"/>
</dbReference>
<evidence type="ECO:0000256" key="1">
    <source>
        <dbReference type="ARBA" id="ARBA00008791"/>
    </source>
</evidence>
<dbReference type="EMBL" id="QYUJ01000006">
    <property type="protein sequence ID" value="RJF75255.1"/>
    <property type="molecule type" value="Genomic_DNA"/>
</dbReference>
<dbReference type="Gene3D" id="3.40.50.620">
    <property type="entry name" value="HUPs"/>
    <property type="match status" value="2"/>
</dbReference>
<gene>
    <name evidence="3" type="ORF">D3875_01770</name>
</gene>
<organism evidence="3 4">
    <name type="scientific">Deinococcus cavernae</name>
    <dbReference type="NCBI Taxonomy" id="2320857"/>
    <lineage>
        <taxon>Bacteria</taxon>
        <taxon>Thermotogati</taxon>
        <taxon>Deinococcota</taxon>
        <taxon>Deinococci</taxon>
        <taxon>Deinococcales</taxon>
        <taxon>Deinococcaceae</taxon>
        <taxon>Deinococcus</taxon>
    </lineage>
</organism>
<dbReference type="PRINTS" id="PR01438">
    <property type="entry name" value="UNVRSLSTRESS"/>
</dbReference>
<comment type="caution">
    <text evidence="3">The sequence shown here is derived from an EMBL/GenBank/DDBJ whole genome shotgun (WGS) entry which is preliminary data.</text>
</comment>
<evidence type="ECO:0000313" key="4">
    <source>
        <dbReference type="Proteomes" id="UP000286287"/>
    </source>
</evidence>
<name>A0A418VGK1_9DEIO</name>
<dbReference type="InterPro" id="IPR014729">
    <property type="entry name" value="Rossmann-like_a/b/a_fold"/>
</dbReference>
<evidence type="ECO:0000259" key="2">
    <source>
        <dbReference type="Pfam" id="PF00582"/>
    </source>
</evidence>
<dbReference type="InterPro" id="IPR006015">
    <property type="entry name" value="Universal_stress_UspA"/>
</dbReference>
<dbReference type="Pfam" id="PF00582">
    <property type="entry name" value="Usp"/>
    <property type="match status" value="2"/>
</dbReference>
<dbReference type="Proteomes" id="UP000286287">
    <property type="component" value="Unassembled WGS sequence"/>
</dbReference>
<keyword evidence="4" id="KW-1185">Reference proteome</keyword>
<dbReference type="InterPro" id="IPR006016">
    <property type="entry name" value="UspA"/>
</dbReference>
<dbReference type="PANTHER" id="PTHR46268:SF6">
    <property type="entry name" value="UNIVERSAL STRESS PROTEIN UP12"/>
    <property type="match status" value="1"/>
</dbReference>
<comment type="similarity">
    <text evidence="1">Belongs to the universal stress protein A family.</text>
</comment>